<dbReference type="InterPro" id="IPR023210">
    <property type="entry name" value="NADP_OxRdtase_dom"/>
</dbReference>
<dbReference type="InterPro" id="IPR036812">
    <property type="entry name" value="NAD(P)_OxRdtase_dom_sf"/>
</dbReference>
<dbReference type="STRING" id="215243.A0A0D2E8G0"/>
<dbReference type="Proteomes" id="UP000053342">
    <property type="component" value="Unassembled WGS sequence"/>
</dbReference>
<keyword evidence="2" id="KW-0560">Oxidoreductase</keyword>
<dbReference type="GeneID" id="27357246"/>
<dbReference type="RefSeq" id="XP_016264355.1">
    <property type="nucleotide sequence ID" value="XM_016406149.1"/>
</dbReference>
<accession>A0A0D2E8G0</accession>
<dbReference type="OrthoDB" id="48988at2759"/>
<keyword evidence="6" id="KW-1185">Reference proteome</keyword>
<protein>
    <recommendedName>
        <fullName evidence="4">NADP-dependent oxidoreductase domain-containing protein</fullName>
    </recommendedName>
</protein>
<dbReference type="EMBL" id="KN847335">
    <property type="protein sequence ID" value="KIW44139.1"/>
    <property type="molecule type" value="Genomic_DNA"/>
</dbReference>
<dbReference type="AlphaFoldDB" id="A0A0D2E8G0"/>
<dbReference type="InterPro" id="IPR050523">
    <property type="entry name" value="AKR_Detox_Biosynth"/>
</dbReference>
<reference evidence="5 6" key="1">
    <citation type="submission" date="2015-01" db="EMBL/GenBank/DDBJ databases">
        <title>The Genome Sequence of Exophiala oligosperma CBS72588.</title>
        <authorList>
            <consortium name="The Broad Institute Genomics Platform"/>
            <person name="Cuomo C."/>
            <person name="de Hoog S."/>
            <person name="Gorbushina A."/>
            <person name="Stielow B."/>
            <person name="Teixiera M."/>
            <person name="Abouelleil A."/>
            <person name="Chapman S.B."/>
            <person name="Priest M."/>
            <person name="Young S.K."/>
            <person name="Wortman J."/>
            <person name="Nusbaum C."/>
            <person name="Birren B."/>
        </authorList>
    </citation>
    <scope>NUCLEOTIDE SEQUENCE [LARGE SCALE GENOMIC DNA]</scope>
    <source>
        <strain evidence="5 6">CBS 72588</strain>
    </source>
</reference>
<dbReference type="SUPFAM" id="SSF51430">
    <property type="entry name" value="NAD(P)-linked oxidoreductase"/>
    <property type="match status" value="1"/>
</dbReference>
<evidence type="ECO:0000256" key="3">
    <source>
        <dbReference type="ARBA" id="ARBA00038157"/>
    </source>
</evidence>
<evidence type="ECO:0000313" key="5">
    <source>
        <dbReference type="EMBL" id="KIW44139.1"/>
    </source>
</evidence>
<dbReference type="Gene3D" id="3.20.20.100">
    <property type="entry name" value="NADP-dependent oxidoreductase domain"/>
    <property type="match status" value="1"/>
</dbReference>
<comment type="similarity">
    <text evidence="3">Belongs to the aldo/keto reductase family. Aldo/keto reductase 2 subfamily.</text>
</comment>
<dbReference type="CDD" id="cd19079">
    <property type="entry name" value="AKR_EcYajO-like"/>
    <property type="match status" value="1"/>
</dbReference>
<dbReference type="HOGENOM" id="CLU_023205_2_0_1"/>
<organism evidence="5 6">
    <name type="scientific">Exophiala oligosperma</name>
    <dbReference type="NCBI Taxonomy" id="215243"/>
    <lineage>
        <taxon>Eukaryota</taxon>
        <taxon>Fungi</taxon>
        <taxon>Dikarya</taxon>
        <taxon>Ascomycota</taxon>
        <taxon>Pezizomycotina</taxon>
        <taxon>Eurotiomycetes</taxon>
        <taxon>Chaetothyriomycetidae</taxon>
        <taxon>Chaetothyriales</taxon>
        <taxon>Herpotrichiellaceae</taxon>
        <taxon>Exophiala</taxon>
    </lineage>
</organism>
<evidence type="ECO:0000313" key="6">
    <source>
        <dbReference type="Proteomes" id="UP000053342"/>
    </source>
</evidence>
<evidence type="ECO:0000259" key="4">
    <source>
        <dbReference type="Pfam" id="PF00248"/>
    </source>
</evidence>
<dbReference type="PANTHER" id="PTHR43364">
    <property type="entry name" value="NADH-SPECIFIC METHYLGLYOXAL REDUCTASE-RELATED"/>
    <property type="match status" value="1"/>
</dbReference>
<evidence type="ECO:0000256" key="2">
    <source>
        <dbReference type="ARBA" id="ARBA00023002"/>
    </source>
</evidence>
<evidence type="ECO:0000256" key="1">
    <source>
        <dbReference type="ARBA" id="ARBA00022857"/>
    </source>
</evidence>
<dbReference type="PANTHER" id="PTHR43364:SF9">
    <property type="entry name" value="OXIDOREDUCTASE"/>
    <property type="match status" value="1"/>
</dbReference>
<sequence length="359" mass="40139">MGDSGLPRSLQESLDNTKVSYAQLGKSGLRVSVPILGAMSFGSKEWQPWVVDDPEQVDKLLKGAYDRGLNTWDTANVYSNGISEKMIGATIKKHNIPRHKLVLLSKCFGTVGEEPNVVHIRYPQHLKKSKDYINQGGLSRAAIFNAVEASLERLGTSYLDLLQIHRFDATVPVEETMKALHDLIQAGKVRYIGASSMWAYQFAKMQHAAEIHGWTKFVSMQNHYSLCYREEEREMIPFCHETGVGLIPWAPLYRGLLARPLGSASTAREESSKQSAFFPKVDGDDAIIKRVMEVADKKGWKMSQVALAWIIQKGTIPIVGFSNLSRLDEAADVRGKTLTEDEMKYLEEPYLPKAIVGHS</sequence>
<dbReference type="GO" id="GO:0005829">
    <property type="term" value="C:cytosol"/>
    <property type="evidence" value="ECO:0007669"/>
    <property type="project" value="UniProtKB-ARBA"/>
</dbReference>
<dbReference type="VEuPathDB" id="FungiDB:PV06_05172"/>
<keyword evidence="1" id="KW-0521">NADP</keyword>
<dbReference type="Pfam" id="PF00248">
    <property type="entry name" value="Aldo_ket_red"/>
    <property type="match status" value="1"/>
</dbReference>
<name>A0A0D2E8G0_9EURO</name>
<dbReference type="FunFam" id="3.20.20.100:FF:000004">
    <property type="entry name" value="Oxidoreductase, aldo/keto reductase"/>
    <property type="match status" value="1"/>
</dbReference>
<dbReference type="GO" id="GO:0016491">
    <property type="term" value="F:oxidoreductase activity"/>
    <property type="evidence" value="ECO:0007669"/>
    <property type="project" value="UniProtKB-KW"/>
</dbReference>
<feature type="domain" description="NADP-dependent oxidoreductase" evidence="4">
    <location>
        <begin position="35"/>
        <end position="348"/>
    </location>
</feature>
<proteinExistence type="inferred from homology"/>
<gene>
    <name evidence="5" type="ORF">PV06_05172</name>
</gene>